<dbReference type="NCBIfam" id="TIGR03035">
    <property type="entry name" value="trp_arylform"/>
    <property type="match status" value="1"/>
</dbReference>
<dbReference type="EMBL" id="PYAT01000013">
    <property type="protein sequence ID" value="PSL30609.1"/>
    <property type="molecule type" value="Genomic_DNA"/>
</dbReference>
<dbReference type="Pfam" id="PF04199">
    <property type="entry name" value="Cyclase"/>
    <property type="match status" value="1"/>
</dbReference>
<dbReference type="GO" id="GO:0046872">
    <property type="term" value="F:metal ion binding"/>
    <property type="evidence" value="ECO:0007669"/>
    <property type="project" value="UniProtKB-KW"/>
</dbReference>
<name>A0A2P8G9F8_9BACL</name>
<evidence type="ECO:0000256" key="5">
    <source>
        <dbReference type="ARBA" id="ARBA00022801"/>
    </source>
</evidence>
<keyword evidence="12" id="KW-1185">Reference proteome</keyword>
<gene>
    <name evidence="11" type="ORF">B0H99_11334</name>
</gene>
<dbReference type="EC" id="3.5.1.9" evidence="10"/>
<dbReference type="OrthoDB" id="9796085at2"/>
<dbReference type="FunFam" id="3.50.30.50:FF:000001">
    <property type="entry name" value="Kynurenine formamidase"/>
    <property type="match status" value="1"/>
</dbReference>
<evidence type="ECO:0000256" key="4">
    <source>
        <dbReference type="ARBA" id="ARBA00022723"/>
    </source>
</evidence>
<dbReference type="InterPro" id="IPR037175">
    <property type="entry name" value="KFase_sf"/>
</dbReference>
<comment type="cofactor">
    <cofactor evidence="1">
        <name>Zn(2+)</name>
        <dbReference type="ChEBI" id="CHEBI:29105"/>
    </cofactor>
</comment>
<evidence type="ECO:0000256" key="3">
    <source>
        <dbReference type="ARBA" id="ARBA00011738"/>
    </source>
</evidence>
<dbReference type="PANTHER" id="PTHR31118:SF32">
    <property type="entry name" value="KYNURENINE FORMAMIDASE"/>
    <property type="match status" value="1"/>
</dbReference>
<dbReference type="GO" id="GO:0004328">
    <property type="term" value="F:formamidase activity"/>
    <property type="evidence" value="ECO:0007669"/>
    <property type="project" value="InterPro"/>
</dbReference>
<dbReference type="SUPFAM" id="SSF102198">
    <property type="entry name" value="Putative cyclase"/>
    <property type="match status" value="1"/>
</dbReference>
<evidence type="ECO:0000256" key="10">
    <source>
        <dbReference type="NCBIfam" id="TIGR03035"/>
    </source>
</evidence>
<dbReference type="RefSeq" id="WP_106534406.1">
    <property type="nucleotide sequence ID" value="NZ_PYAT01000013.1"/>
</dbReference>
<keyword evidence="4" id="KW-0479">Metal-binding</keyword>
<comment type="pathway">
    <text evidence="9">Amino-acid degradation; L-tryptophan degradation via kynurenine pathway; L-kynurenine from L-tryptophan: step 2/2.</text>
</comment>
<protein>
    <recommendedName>
        <fullName evidence="10">Arylformamidase</fullName>
        <ecNumber evidence="10">3.5.1.9</ecNumber>
    </recommendedName>
</protein>
<evidence type="ECO:0000256" key="9">
    <source>
        <dbReference type="ARBA" id="ARBA00060547"/>
    </source>
</evidence>
<keyword evidence="7" id="KW-0823">Tryptophan catabolism</keyword>
<dbReference type="Gene3D" id="3.50.30.50">
    <property type="entry name" value="Putative cyclase"/>
    <property type="match status" value="1"/>
</dbReference>
<comment type="subunit">
    <text evidence="3">Homodimer.</text>
</comment>
<keyword evidence="5" id="KW-0378">Hydrolase</keyword>
<evidence type="ECO:0000313" key="11">
    <source>
        <dbReference type="EMBL" id="PSL30609.1"/>
    </source>
</evidence>
<proteinExistence type="predicted"/>
<sequence>MTKKIIDISMELSNKTPQWPGDRPFYYGLTGTKEESGSVNVGELKTSTHFGTHIDAPFHYDNDGLTIEKMPLDVYMSKAQVMDVTGLEKITSNDLKKLEDGVTTVLLKTGTWQDRSKFPESWPVFDVSIASWLKSNGIRLLGVDVPSVDQETSKDMEMHQALNRENRYILESVILDDVAEGVYELVALPLKIKGAEGSPVRAILYT</sequence>
<evidence type="ECO:0000256" key="6">
    <source>
        <dbReference type="ARBA" id="ARBA00022833"/>
    </source>
</evidence>
<comment type="catalytic activity">
    <reaction evidence="8">
        <text>N-formyl-L-kynurenine + H2O = L-kynurenine + formate + H(+)</text>
        <dbReference type="Rhea" id="RHEA:13009"/>
        <dbReference type="ChEBI" id="CHEBI:15377"/>
        <dbReference type="ChEBI" id="CHEBI:15378"/>
        <dbReference type="ChEBI" id="CHEBI:15740"/>
        <dbReference type="ChEBI" id="CHEBI:57959"/>
        <dbReference type="ChEBI" id="CHEBI:58629"/>
        <dbReference type="EC" id="3.5.1.9"/>
    </reaction>
</comment>
<evidence type="ECO:0000256" key="7">
    <source>
        <dbReference type="ARBA" id="ARBA00023079"/>
    </source>
</evidence>
<dbReference type="GO" id="GO:0004061">
    <property type="term" value="F:arylformamidase activity"/>
    <property type="evidence" value="ECO:0007669"/>
    <property type="project" value="UniProtKB-UniRule"/>
</dbReference>
<keyword evidence="6" id="KW-0862">Zinc</keyword>
<evidence type="ECO:0000256" key="1">
    <source>
        <dbReference type="ARBA" id="ARBA00001947"/>
    </source>
</evidence>
<evidence type="ECO:0000256" key="2">
    <source>
        <dbReference type="ARBA" id="ARBA00002204"/>
    </source>
</evidence>
<comment type="caution">
    <text evidence="11">The sequence shown here is derived from an EMBL/GenBank/DDBJ whole genome shotgun (WGS) entry which is preliminary data.</text>
</comment>
<reference evidence="11 12" key="1">
    <citation type="submission" date="2018-03" db="EMBL/GenBank/DDBJ databases">
        <title>Genomic Encyclopedia of Type Strains, Phase III (KMG-III): the genomes of soil and plant-associated and newly described type strains.</title>
        <authorList>
            <person name="Whitman W."/>
        </authorList>
    </citation>
    <scope>NUCLEOTIDE SEQUENCE [LARGE SCALE GENOMIC DNA]</scope>
    <source>
        <strain evidence="11 12">CGMCC 1.12259</strain>
    </source>
</reference>
<comment type="function">
    <text evidence="2">Catalyzes the hydrolysis of N-formyl-L-kynurenine to L-kynurenine, the second step in the kynurenine pathway of tryptophan degradation.</text>
</comment>
<accession>A0A2P8G9F8</accession>
<dbReference type="InterPro" id="IPR007325">
    <property type="entry name" value="KFase/CYL"/>
</dbReference>
<dbReference type="GO" id="GO:0019441">
    <property type="term" value="P:L-tryptophan catabolic process to kynurenine"/>
    <property type="evidence" value="ECO:0007669"/>
    <property type="project" value="UniProtKB-UniRule"/>
</dbReference>
<evidence type="ECO:0000313" key="12">
    <source>
        <dbReference type="Proteomes" id="UP000242682"/>
    </source>
</evidence>
<dbReference type="AlphaFoldDB" id="A0A2P8G9F8"/>
<dbReference type="Proteomes" id="UP000242682">
    <property type="component" value="Unassembled WGS sequence"/>
</dbReference>
<dbReference type="InterPro" id="IPR017484">
    <property type="entry name" value="Kynurenine_formamidase_bac"/>
</dbReference>
<dbReference type="PANTHER" id="PTHR31118">
    <property type="entry name" value="CYCLASE-LIKE PROTEIN 2"/>
    <property type="match status" value="1"/>
</dbReference>
<organism evidence="11 12">
    <name type="scientific">Planomicrobium soli</name>
    <dbReference type="NCBI Taxonomy" id="1176648"/>
    <lineage>
        <taxon>Bacteria</taxon>
        <taxon>Bacillati</taxon>
        <taxon>Bacillota</taxon>
        <taxon>Bacilli</taxon>
        <taxon>Bacillales</taxon>
        <taxon>Caryophanaceae</taxon>
        <taxon>Planomicrobium</taxon>
    </lineage>
</organism>
<evidence type="ECO:0000256" key="8">
    <source>
        <dbReference type="ARBA" id="ARBA00048496"/>
    </source>
</evidence>